<dbReference type="PANTHER" id="PTHR30055">
    <property type="entry name" value="HTH-TYPE TRANSCRIPTIONAL REGULATOR RUTR"/>
    <property type="match status" value="1"/>
</dbReference>
<dbReference type="PRINTS" id="PR00455">
    <property type="entry name" value="HTHTETR"/>
</dbReference>
<dbReference type="SUPFAM" id="SSF48498">
    <property type="entry name" value="Tetracyclin repressor-like, C-terminal domain"/>
    <property type="match status" value="1"/>
</dbReference>
<keyword evidence="8" id="KW-1185">Reference proteome</keyword>
<dbReference type="Gene3D" id="1.10.10.60">
    <property type="entry name" value="Homeodomain-like"/>
    <property type="match status" value="1"/>
</dbReference>
<dbReference type="InterPro" id="IPR050109">
    <property type="entry name" value="HTH-type_TetR-like_transc_reg"/>
</dbReference>
<dbReference type="GO" id="GO:0000976">
    <property type="term" value="F:transcription cis-regulatory region binding"/>
    <property type="evidence" value="ECO:0007669"/>
    <property type="project" value="TreeGrafter"/>
</dbReference>
<dbReference type="Pfam" id="PF00440">
    <property type="entry name" value="TetR_N"/>
    <property type="match status" value="1"/>
</dbReference>
<evidence type="ECO:0000256" key="2">
    <source>
        <dbReference type="ARBA" id="ARBA00023125"/>
    </source>
</evidence>
<dbReference type="InterPro" id="IPR001647">
    <property type="entry name" value="HTH_TetR"/>
</dbReference>
<evidence type="ECO:0000256" key="4">
    <source>
        <dbReference type="PROSITE-ProRule" id="PRU00335"/>
    </source>
</evidence>
<dbReference type="Proteomes" id="UP000516369">
    <property type="component" value="Chromosome"/>
</dbReference>
<dbReference type="InterPro" id="IPR009057">
    <property type="entry name" value="Homeodomain-like_sf"/>
</dbReference>
<dbReference type="KEGG" id="dvn:HQ394_01800"/>
<proteinExistence type="predicted"/>
<feature type="domain" description="HTH tetR-type" evidence="6">
    <location>
        <begin position="21"/>
        <end position="81"/>
    </location>
</feature>
<accession>A0A7H1MXY8</accession>
<evidence type="ECO:0000313" key="8">
    <source>
        <dbReference type="Proteomes" id="UP000516369"/>
    </source>
</evidence>
<dbReference type="Gene3D" id="1.10.357.10">
    <property type="entry name" value="Tetracycline Repressor, domain 2"/>
    <property type="match status" value="1"/>
</dbReference>
<evidence type="ECO:0000256" key="5">
    <source>
        <dbReference type="SAM" id="MobiDB-lite"/>
    </source>
</evidence>
<evidence type="ECO:0000256" key="3">
    <source>
        <dbReference type="ARBA" id="ARBA00023163"/>
    </source>
</evidence>
<dbReference type="AlphaFoldDB" id="A0A7H1MXY8"/>
<dbReference type="PANTHER" id="PTHR30055:SF146">
    <property type="entry name" value="HTH-TYPE TRANSCRIPTIONAL DUAL REGULATOR CECR"/>
    <property type="match status" value="1"/>
</dbReference>
<dbReference type="SUPFAM" id="SSF46689">
    <property type="entry name" value="Homeodomain-like"/>
    <property type="match status" value="1"/>
</dbReference>
<feature type="region of interest" description="Disordered" evidence="5">
    <location>
        <begin position="1"/>
        <end position="21"/>
    </location>
</feature>
<keyword evidence="3" id="KW-0804">Transcription</keyword>
<name>A0A7H1MXY8_9PROT</name>
<evidence type="ECO:0000259" key="6">
    <source>
        <dbReference type="PROSITE" id="PS50977"/>
    </source>
</evidence>
<sequence>MTDRITEADDSDAQPRAARGSVKTTQILDAARQMFTANGFGATSMDAVARLAGVSKATVYAHFHSKENLFVAIVQHECRRLERALPGSEDIDTPVAVTLRRLGHRYLAFLMSAEVLAIHRVIVAEAARLPALGRSLFQAGPATMRTRIEAYLARVNARGQLVMEDPALATQQLLALFRGDMQLRCLLDPEWRPPPGDVRRQTDAAVAMFLKIYAPPAPPDNSR</sequence>
<keyword evidence="2 4" id="KW-0238">DNA-binding</keyword>
<dbReference type="Pfam" id="PF14246">
    <property type="entry name" value="TetR_C_7"/>
    <property type="match status" value="1"/>
</dbReference>
<dbReference type="InterPro" id="IPR036271">
    <property type="entry name" value="Tet_transcr_reg_TetR-rel_C_sf"/>
</dbReference>
<dbReference type="PROSITE" id="PS50977">
    <property type="entry name" value="HTH_TETR_2"/>
    <property type="match status" value="1"/>
</dbReference>
<feature type="DNA-binding region" description="H-T-H motif" evidence="4">
    <location>
        <begin position="44"/>
        <end position="63"/>
    </location>
</feature>
<organism evidence="7 8">
    <name type="scientific">Defluviicoccus vanus</name>
    <dbReference type="NCBI Taxonomy" id="111831"/>
    <lineage>
        <taxon>Bacteria</taxon>
        <taxon>Pseudomonadati</taxon>
        <taxon>Pseudomonadota</taxon>
        <taxon>Alphaproteobacteria</taxon>
        <taxon>Rhodospirillales</taxon>
        <taxon>Rhodospirillaceae</taxon>
        <taxon>Defluviicoccus</taxon>
    </lineage>
</organism>
<dbReference type="PROSITE" id="PS01081">
    <property type="entry name" value="HTH_TETR_1"/>
    <property type="match status" value="1"/>
</dbReference>
<evidence type="ECO:0000313" key="7">
    <source>
        <dbReference type="EMBL" id="QNT68324.1"/>
    </source>
</evidence>
<gene>
    <name evidence="7" type="ORF">HQ394_01800</name>
</gene>
<protein>
    <submittedName>
        <fullName evidence="7">TetR/AcrR family transcriptional regulator</fullName>
    </submittedName>
</protein>
<dbReference type="EMBL" id="CP053923">
    <property type="protein sequence ID" value="QNT68324.1"/>
    <property type="molecule type" value="Genomic_DNA"/>
</dbReference>
<dbReference type="GO" id="GO:0003700">
    <property type="term" value="F:DNA-binding transcription factor activity"/>
    <property type="evidence" value="ECO:0007669"/>
    <property type="project" value="TreeGrafter"/>
</dbReference>
<reference evidence="7 8" key="1">
    <citation type="submission" date="2020-05" db="EMBL/GenBank/DDBJ databases">
        <title>Complete closed genome sequence of Defluviicoccus vanus.</title>
        <authorList>
            <person name="Bessarab I."/>
            <person name="Arumugam K."/>
            <person name="Maszenan A.M."/>
            <person name="Seviour R.J."/>
            <person name="Williams R.B."/>
        </authorList>
    </citation>
    <scope>NUCLEOTIDE SEQUENCE [LARGE SCALE GENOMIC DNA]</scope>
    <source>
        <strain evidence="7 8">Ben 114</strain>
    </source>
</reference>
<evidence type="ECO:0000256" key="1">
    <source>
        <dbReference type="ARBA" id="ARBA00023015"/>
    </source>
</evidence>
<dbReference type="InterPro" id="IPR039536">
    <property type="entry name" value="TetR_C_Proteobacteria"/>
</dbReference>
<dbReference type="RefSeq" id="WP_190261768.1">
    <property type="nucleotide sequence ID" value="NZ_CP053923.1"/>
</dbReference>
<keyword evidence="1" id="KW-0805">Transcription regulation</keyword>
<dbReference type="InterPro" id="IPR023772">
    <property type="entry name" value="DNA-bd_HTH_TetR-type_CS"/>
</dbReference>
<dbReference type="FunFam" id="1.10.10.60:FF:000141">
    <property type="entry name" value="TetR family transcriptional regulator"/>
    <property type="match status" value="1"/>
</dbReference>